<protein>
    <recommendedName>
        <fullName evidence="4">Benzoate transporter</fullName>
    </recommendedName>
</protein>
<feature type="region of interest" description="Disordered" evidence="1">
    <location>
        <begin position="137"/>
        <end position="176"/>
    </location>
</feature>
<dbReference type="Proteomes" id="UP000582231">
    <property type="component" value="Unassembled WGS sequence"/>
</dbReference>
<dbReference type="EMBL" id="JACCBF010000001">
    <property type="protein sequence ID" value="NYD33214.1"/>
    <property type="molecule type" value="Genomic_DNA"/>
</dbReference>
<evidence type="ECO:0008006" key="4">
    <source>
        <dbReference type="Google" id="ProtNLM"/>
    </source>
</evidence>
<comment type="caution">
    <text evidence="2">The sequence shown here is derived from an EMBL/GenBank/DDBJ whole genome shotgun (WGS) entry which is preliminary data.</text>
</comment>
<dbReference type="Pfam" id="PF09826">
    <property type="entry name" value="Beta_propel"/>
    <property type="match status" value="1"/>
</dbReference>
<sequence>MTDLERLWDDYPAGPAPVGAILSAAGSAPRRRLLVRPLTTAAAVTALAGAFVAGTIVDGGGPGGSGGSGGPVAGPHRLPRHVAFQADLEPATSCDDLRASYVDRALQVVGPWGWAGPIAYAADGDFLRKQASGPEVADSAASAASGAARTPQTERRTSSETGTNVQEAGVDEPDTVKTDGRVMVVVRHERLDVYDVSGPSTAKVSSLLLPRIDDPEVLLAGDTVVALGRDAASTPDAPGTRVLTVSLADPGDPEVVDDVSYDAAQASARQHGDTVRLVLASGLPDLDFVQPTGKRSEDEALAHNREAVEDSTLEDWLPTVTAGDAKPRQLLDCRDVALAPDEVALGTTSVVGFDAARADRLDAIGLDGLTDIAYESADHLYLASSGAGPWGCIDWCGDVVNGTPRFVPGGLGGSSYLFDFALDGTRATHVASGEVEGAIRDRWSLDEAGGVLRVAVGPTSETGNFSSVLTLARDGTDLVERGRLDGLGRNEEIQSVRWFDDLAIVVTFRRRDPLYAVDLTDTASPRLLGALKIPGFSSYLHPLGRARLIGVGEGPGPDGWGAQVGLFDVRDTTRISRLDVLPYGGNTSALAGTDPRAFTWLPGRRTVLTVVEKWGSRRIGYLSVLKLAGGKLHERRIKVEYGDDVDRVRTVPMPDGRVVLVTGEDAQFLEL</sequence>
<name>A0A852RZG7_9ACTN</name>
<dbReference type="RefSeq" id="WP_179729296.1">
    <property type="nucleotide sequence ID" value="NZ_BAABEF010000001.1"/>
</dbReference>
<reference evidence="2 3" key="1">
    <citation type="submission" date="2020-07" db="EMBL/GenBank/DDBJ databases">
        <title>Sequencing the genomes of 1000 actinobacteria strains.</title>
        <authorList>
            <person name="Klenk H.-P."/>
        </authorList>
    </citation>
    <scope>NUCLEOTIDE SEQUENCE [LARGE SCALE GENOMIC DNA]</scope>
    <source>
        <strain evidence="2 3">DSM 19082</strain>
    </source>
</reference>
<keyword evidence="3" id="KW-1185">Reference proteome</keyword>
<feature type="compositionally biased region" description="Low complexity" evidence="1">
    <location>
        <begin position="137"/>
        <end position="148"/>
    </location>
</feature>
<dbReference type="InterPro" id="IPR019198">
    <property type="entry name" value="Beta_propeller_containing"/>
</dbReference>
<evidence type="ECO:0000313" key="2">
    <source>
        <dbReference type="EMBL" id="NYD33214.1"/>
    </source>
</evidence>
<gene>
    <name evidence="2" type="ORF">BJ958_004760</name>
</gene>
<evidence type="ECO:0000313" key="3">
    <source>
        <dbReference type="Proteomes" id="UP000582231"/>
    </source>
</evidence>
<proteinExistence type="predicted"/>
<accession>A0A852RZG7</accession>
<evidence type="ECO:0000256" key="1">
    <source>
        <dbReference type="SAM" id="MobiDB-lite"/>
    </source>
</evidence>
<organism evidence="2 3">
    <name type="scientific">Nocardioides kongjuensis</name>
    <dbReference type="NCBI Taxonomy" id="349522"/>
    <lineage>
        <taxon>Bacteria</taxon>
        <taxon>Bacillati</taxon>
        <taxon>Actinomycetota</taxon>
        <taxon>Actinomycetes</taxon>
        <taxon>Propionibacteriales</taxon>
        <taxon>Nocardioidaceae</taxon>
        <taxon>Nocardioides</taxon>
    </lineage>
</organism>
<dbReference type="AlphaFoldDB" id="A0A852RZG7"/>